<dbReference type="GO" id="GO:0018104">
    <property type="term" value="P:peptidoglycan-protein cross-linking"/>
    <property type="evidence" value="ECO:0007669"/>
    <property type="project" value="TreeGrafter"/>
</dbReference>
<dbReference type="PROSITE" id="PS52029">
    <property type="entry name" value="LD_TPASE"/>
    <property type="match status" value="1"/>
</dbReference>
<keyword evidence="5" id="KW-0378">Hydrolase</keyword>
<keyword evidence="3" id="KW-0328">Glycosyltransferase</keyword>
<dbReference type="Gene3D" id="2.40.440.10">
    <property type="entry name" value="L,D-transpeptidase catalytic domain-like"/>
    <property type="match status" value="1"/>
</dbReference>
<keyword evidence="8 9" id="KW-0961">Cell wall biogenesis/degradation</keyword>
<evidence type="ECO:0000313" key="13">
    <source>
        <dbReference type="Proteomes" id="UP000049855"/>
    </source>
</evidence>
<name>A0A0U1KXY3_9FIRM</name>
<dbReference type="GO" id="GO:0071555">
    <property type="term" value="P:cell wall organization"/>
    <property type="evidence" value="ECO:0007669"/>
    <property type="project" value="UniProtKB-UniRule"/>
</dbReference>
<keyword evidence="10" id="KW-1133">Transmembrane helix</keyword>
<dbReference type="SUPFAM" id="SSF141523">
    <property type="entry name" value="L,D-transpeptidase catalytic domain-like"/>
    <property type="match status" value="1"/>
</dbReference>
<dbReference type="Gene3D" id="1.10.101.10">
    <property type="entry name" value="PGBD-like superfamily/PGBD"/>
    <property type="match status" value="1"/>
</dbReference>
<dbReference type="InterPro" id="IPR002477">
    <property type="entry name" value="Peptidoglycan-bd-like"/>
</dbReference>
<comment type="pathway">
    <text evidence="1 9">Cell wall biogenesis; peptidoglycan biosynthesis.</text>
</comment>
<keyword evidence="4" id="KW-0808">Transferase</keyword>
<dbReference type="InterPro" id="IPR038063">
    <property type="entry name" value="Transpep_catalytic_dom"/>
</dbReference>
<keyword evidence="10" id="KW-0472">Membrane</keyword>
<sequence length="250" mass="28453">MLVANTEQEKIMNMHFLNLNAKRTKNRFSIIIVALFVLFGGFWLFEYLDAAALNYSVSQPSKAPEGEMHLIVRVPDRVLELYDNGRLFKRYRVAVGKRATPTPIGEWNIVYKGWSPREVMGTRWMGLDIPWGSYGIHGTSAPWSIGNFASHGCIRMRNQDSEELYEWVPVGTPVDILGPKPGLNRVLRRGIQGPDVVILQLKLVQLGYYQERAKGTFGKDTEAALRAFQRDNRLPETGITDEKTMKLLQL</sequence>
<dbReference type="PANTHER" id="PTHR30582">
    <property type="entry name" value="L,D-TRANSPEPTIDASE"/>
    <property type="match status" value="1"/>
</dbReference>
<proteinExistence type="inferred from homology"/>
<evidence type="ECO:0000256" key="9">
    <source>
        <dbReference type="PROSITE-ProRule" id="PRU01373"/>
    </source>
</evidence>
<dbReference type="InterPro" id="IPR050979">
    <property type="entry name" value="LD-transpeptidase"/>
</dbReference>
<evidence type="ECO:0000256" key="6">
    <source>
        <dbReference type="ARBA" id="ARBA00022960"/>
    </source>
</evidence>
<dbReference type="AlphaFoldDB" id="A0A0U1KXY3"/>
<organism evidence="12 13">
    <name type="scientific">Sporomusa ovata</name>
    <dbReference type="NCBI Taxonomy" id="2378"/>
    <lineage>
        <taxon>Bacteria</taxon>
        <taxon>Bacillati</taxon>
        <taxon>Bacillota</taxon>
        <taxon>Negativicutes</taxon>
        <taxon>Selenomonadales</taxon>
        <taxon>Sporomusaceae</taxon>
        <taxon>Sporomusa</taxon>
    </lineage>
</organism>
<evidence type="ECO:0000256" key="4">
    <source>
        <dbReference type="ARBA" id="ARBA00022679"/>
    </source>
</evidence>
<reference evidence="13" key="1">
    <citation type="submission" date="2015-03" db="EMBL/GenBank/DDBJ databases">
        <authorList>
            <person name="Nijsse Bart"/>
        </authorList>
    </citation>
    <scope>NUCLEOTIDE SEQUENCE [LARGE SCALE GENOMIC DNA]</scope>
</reference>
<dbReference type="CDD" id="cd16913">
    <property type="entry name" value="YkuD_like"/>
    <property type="match status" value="1"/>
</dbReference>
<evidence type="ECO:0000256" key="3">
    <source>
        <dbReference type="ARBA" id="ARBA00022676"/>
    </source>
</evidence>
<dbReference type="Proteomes" id="UP000049855">
    <property type="component" value="Unassembled WGS sequence"/>
</dbReference>
<evidence type="ECO:0000256" key="5">
    <source>
        <dbReference type="ARBA" id="ARBA00022801"/>
    </source>
</evidence>
<feature type="transmembrane region" description="Helical" evidence="10">
    <location>
        <begin position="28"/>
        <end position="45"/>
    </location>
</feature>
<evidence type="ECO:0000256" key="2">
    <source>
        <dbReference type="ARBA" id="ARBA00005992"/>
    </source>
</evidence>
<protein>
    <submittedName>
        <fullName evidence="12">Protein erfK/srfK</fullName>
    </submittedName>
</protein>
<keyword evidence="10" id="KW-0812">Transmembrane</keyword>
<evidence type="ECO:0000259" key="11">
    <source>
        <dbReference type="PROSITE" id="PS52029"/>
    </source>
</evidence>
<gene>
    <name evidence="12" type="ORF">SpAn4DRAFT_5230</name>
</gene>
<dbReference type="GO" id="GO:0005576">
    <property type="term" value="C:extracellular region"/>
    <property type="evidence" value="ECO:0007669"/>
    <property type="project" value="TreeGrafter"/>
</dbReference>
<feature type="active site" description="Nucleophile" evidence="9">
    <location>
        <position position="153"/>
    </location>
</feature>
<accession>A0A0U1KXY3</accession>
<dbReference type="Pfam" id="PF03734">
    <property type="entry name" value="YkuD"/>
    <property type="match status" value="1"/>
</dbReference>
<dbReference type="Pfam" id="PF01471">
    <property type="entry name" value="PG_binding_1"/>
    <property type="match status" value="1"/>
</dbReference>
<evidence type="ECO:0000256" key="8">
    <source>
        <dbReference type="ARBA" id="ARBA00023316"/>
    </source>
</evidence>
<feature type="active site" description="Proton donor/acceptor" evidence="9">
    <location>
        <position position="137"/>
    </location>
</feature>
<dbReference type="GO" id="GO:0008360">
    <property type="term" value="P:regulation of cell shape"/>
    <property type="evidence" value="ECO:0007669"/>
    <property type="project" value="UniProtKB-UniRule"/>
</dbReference>
<keyword evidence="7 9" id="KW-0573">Peptidoglycan synthesis</keyword>
<feature type="domain" description="L,D-TPase catalytic" evidence="11">
    <location>
        <begin position="68"/>
        <end position="177"/>
    </location>
</feature>
<evidence type="ECO:0000313" key="12">
    <source>
        <dbReference type="EMBL" id="CQR71989.1"/>
    </source>
</evidence>
<dbReference type="GO" id="GO:0071972">
    <property type="term" value="F:peptidoglycan L,D-transpeptidase activity"/>
    <property type="evidence" value="ECO:0007669"/>
    <property type="project" value="TreeGrafter"/>
</dbReference>
<evidence type="ECO:0000256" key="1">
    <source>
        <dbReference type="ARBA" id="ARBA00004752"/>
    </source>
</evidence>
<evidence type="ECO:0000256" key="10">
    <source>
        <dbReference type="SAM" id="Phobius"/>
    </source>
</evidence>
<comment type="similarity">
    <text evidence="2">Belongs to the YkuD family.</text>
</comment>
<dbReference type="PANTHER" id="PTHR30582:SF24">
    <property type="entry name" value="L,D-TRANSPEPTIDASE ERFK_SRFK-RELATED"/>
    <property type="match status" value="1"/>
</dbReference>
<dbReference type="UniPathway" id="UPA00219"/>
<dbReference type="GO" id="GO:0016757">
    <property type="term" value="F:glycosyltransferase activity"/>
    <property type="evidence" value="ECO:0007669"/>
    <property type="project" value="UniProtKB-KW"/>
</dbReference>
<dbReference type="InterPro" id="IPR036366">
    <property type="entry name" value="PGBDSf"/>
</dbReference>
<dbReference type="EMBL" id="CTRP01000007">
    <property type="protein sequence ID" value="CQR71989.1"/>
    <property type="molecule type" value="Genomic_DNA"/>
</dbReference>
<evidence type="ECO:0000256" key="7">
    <source>
        <dbReference type="ARBA" id="ARBA00022984"/>
    </source>
</evidence>
<keyword evidence="13" id="KW-1185">Reference proteome</keyword>
<dbReference type="SUPFAM" id="SSF47090">
    <property type="entry name" value="PGBD-like"/>
    <property type="match status" value="1"/>
</dbReference>
<dbReference type="InterPro" id="IPR005490">
    <property type="entry name" value="LD_TPept_cat_dom"/>
</dbReference>
<dbReference type="InterPro" id="IPR036365">
    <property type="entry name" value="PGBD-like_sf"/>
</dbReference>
<keyword evidence="6 9" id="KW-0133">Cell shape</keyword>